<dbReference type="EMBL" id="QCZI01000014">
    <property type="protein sequence ID" value="PWA04443.1"/>
    <property type="molecule type" value="Genomic_DNA"/>
</dbReference>
<gene>
    <name evidence="1" type="ORF">DB895_11020</name>
</gene>
<dbReference type="AlphaFoldDB" id="A0A2U1JHU2"/>
<comment type="caution">
    <text evidence="1">The sequence shown here is derived from an EMBL/GenBank/DDBJ whole genome shotgun (WGS) entry which is preliminary data.</text>
</comment>
<proteinExistence type="predicted"/>
<protein>
    <submittedName>
        <fullName evidence="1">Uncharacterized protein</fullName>
    </submittedName>
</protein>
<evidence type="ECO:0000313" key="1">
    <source>
        <dbReference type="EMBL" id="PWA04443.1"/>
    </source>
</evidence>
<dbReference type="Proteomes" id="UP000245449">
    <property type="component" value="Unassembled WGS sequence"/>
</dbReference>
<reference evidence="1 2" key="1">
    <citation type="submission" date="2018-04" db="EMBL/GenBank/DDBJ databases">
        <title>Flavobacterium sp. nov., isolated from glacier ice.</title>
        <authorList>
            <person name="Liu Q."/>
            <person name="Xin Y.-H."/>
        </authorList>
    </citation>
    <scope>NUCLEOTIDE SEQUENCE [LARGE SCALE GENOMIC DNA]</scope>
    <source>
        <strain evidence="1 2">RB1R5</strain>
    </source>
</reference>
<accession>A0A2U1JHU2</accession>
<evidence type="ECO:0000313" key="2">
    <source>
        <dbReference type="Proteomes" id="UP000245449"/>
    </source>
</evidence>
<name>A0A2U1JHU2_9FLAO</name>
<keyword evidence="2" id="KW-1185">Reference proteome</keyword>
<sequence>MNHSDALNQIIMDIQQLQNDKLNIINWISQLQDHSLVEKIKSLMSSSDDQCLLSNEQKNAIDEALNSIETKGTTPHKIMMEETKKRFPHLYKR</sequence>
<organism evidence="1 2">
    <name type="scientific">Flavobacterium psychrotolerans</name>
    <dbReference type="NCBI Taxonomy" id="2169410"/>
    <lineage>
        <taxon>Bacteria</taxon>
        <taxon>Pseudomonadati</taxon>
        <taxon>Bacteroidota</taxon>
        <taxon>Flavobacteriia</taxon>
        <taxon>Flavobacteriales</taxon>
        <taxon>Flavobacteriaceae</taxon>
        <taxon>Flavobacterium</taxon>
    </lineage>
</organism>